<sequence length="488" mass="52941">GSLSVPCALAGDENCRRPHLAGTAAPEPLPLQERAQQSNGLRLPVGEMGALPSAGSAQQRIRDWIVTHHSALPELFPPLEEEACLVKDWPQSSNRSACPPSGSRDPQLRPEPSEAWQDPPMPVFRSIRCQLSLQDLEEHIEQESSASEEGSSTSRDSNSHEGEMGRGNGCIGNSVGCEGPRGIPHTNGLVVPLAQASQGHKNGKSPPCVALLHRIVGRAATLGKAEGSDSKWQRKDPLKSNPRKMSGPPSPNLDAPLSPRLVPRQGPLTNAPFVERLAPSPEGSAEHRSSLVPLDAREHAWLVKVATGSWMQAWALLREDPHLALRRDFISGFTVLHWLAKHGNAQVLQDFVTGAREAGIVLDVNVRSGCGYTPLHLAAIHSHSLIIKILVQKLRCRTQARDCSGKKPWQYLSASVSGEIWQLLGGPRGRTIFPAHPIIRASMAASSASPARKVSRKSSLAAYLKPQHMKWKRGSKCPPLQETEEYSD</sequence>
<feature type="region of interest" description="Disordered" evidence="5">
    <location>
        <begin position="17"/>
        <end position="51"/>
    </location>
</feature>
<dbReference type="InterPro" id="IPR036770">
    <property type="entry name" value="Ankyrin_rpt-contain_sf"/>
</dbReference>
<dbReference type="OMA" id="HGHHAVI"/>
<dbReference type="GeneID" id="103063256"/>
<feature type="region of interest" description="Disordered" evidence="5">
    <location>
        <begin position="90"/>
        <end position="121"/>
    </location>
</feature>
<dbReference type="PROSITE" id="PS50088">
    <property type="entry name" value="ANK_REPEAT"/>
    <property type="match status" value="1"/>
</dbReference>
<dbReference type="RefSeq" id="XP_007426660.2">
    <property type="nucleotide sequence ID" value="XM_007426598.3"/>
</dbReference>
<dbReference type="Gene3D" id="1.25.40.20">
    <property type="entry name" value="Ankyrin repeat-containing domain"/>
    <property type="match status" value="1"/>
</dbReference>
<feature type="compositionally biased region" description="Basic and acidic residues" evidence="5">
    <location>
        <begin position="226"/>
        <end position="238"/>
    </location>
</feature>
<feature type="region of interest" description="Disordered" evidence="5">
    <location>
        <begin position="222"/>
        <end position="265"/>
    </location>
</feature>
<evidence type="ECO:0000313" key="6">
    <source>
        <dbReference type="Proteomes" id="UP000695026"/>
    </source>
</evidence>
<evidence type="ECO:0000256" key="4">
    <source>
        <dbReference type="PROSITE-ProRule" id="PRU00023"/>
    </source>
</evidence>
<proteinExistence type="inferred from homology"/>
<keyword evidence="2 4" id="KW-0040">ANK repeat</keyword>
<dbReference type="InterPro" id="IPR002110">
    <property type="entry name" value="Ankyrin_rpt"/>
</dbReference>
<comment type="similarity">
    <text evidence="3">Belongs to the SOWAH family.</text>
</comment>
<gene>
    <name evidence="7" type="primary">SOWAHB</name>
</gene>
<evidence type="ECO:0000256" key="1">
    <source>
        <dbReference type="ARBA" id="ARBA00022737"/>
    </source>
</evidence>
<evidence type="ECO:0000256" key="5">
    <source>
        <dbReference type="SAM" id="MobiDB-lite"/>
    </source>
</evidence>
<dbReference type="KEGG" id="pbi:103063256"/>
<organism evidence="6 7">
    <name type="scientific">Python bivittatus</name>
    <name type="common">Burmese python</name>
    <name type="synonym">Python molurus bivittatus</name>
    <dbReference type="NCBI Taxonomy" id="176946"/>
    <lineage>
        <taxon>Eukaryota</taxon>
        <taxon>Metazoa</taxon>
        <taxon>Chordata</taxon>
        <taxon>Craniata</taxon>
        <taxon>Vertebrata</taxon>
        <taxon>Euteleostomi</taxon>
        <taxon>Lepidosauria</taxon>
        <taxon>Squamata</taxon>
        <taxon>Bifurcata</taxon>
        <taxon>Unidentata</taxon>
        <taxon>Episquamata</taxon>
        <taxon>Toxicofera</taxon>
        <taxon>Serpentes</taxon>
        <taxon>Henophidia</taxon>
        <taxon>Pythonidae</taxon>
        <taxon>Python</taxon>
    </lineage>
</organism>
<evidence type="ECO:0000256" key="3">
    <source>
        <dbReference type="ARBA" id="ARBA00038122"/>
    </source>
</evidence>
<name>A0A9F2NQM5_PYTBI</name>
<feature type="region of interest" description="Disordered" evidence="5">
    <location>
        <begin position="139"/>
        <end position="167"/>
    </location>
</feature>
<feature type="compositionally biased region" description="Low complexity" evidence="5">
    <location>
        <begin position="143"/>
        <end position="156"/>
    </location>
</feature>
<accession>A0A9F2NQM5</accession>
<reference evidence="7" key="1">
    <citation type="submission" date="2025-08" db="UniProtKB">
        <authorList>
            <consortium name="RefSeq"/>
        </authorList>
    </citation>
    <scope>IDENTIFICATION</scope>
    <source>
        <tissue evidence="7">Liver</tissue>
    </source>
</reference>
<evidence type="ECO:0000313" key="7">
    <source>
        <dbReference type="RefSeq" id="XP_007426660.2"/>
    </source>
</evidence>
<keyword evidence="1" id="KW-0677">Repeat</keyword>
<dbReference type="Pfam" id="PF12796">
    <property type="entry name" value="Ank_2"/>
    <property type="match status" value="1"/>
</dbReference>
<protein>
    <submittedName>
        <fullName evidence="7">Ankyrin repeat domain-containing protein SOWAHB</fullName>
    </submittedName>
</protein>
<dbReference type="AlphaFoldDB" id="A0A9F2NQM5"/>
<dbReference type="PROSITE" id="PS50297">
    <property type="entry name" value="ANK_REP_REGION"/>
    <property type="match status" value="1"/>
</dbReference>
<dbReference type="Proteomes" id="UP000695026">
    <property type="component" value="Unplaced"/>
</dbReference>
<dbReference type="SUPFAM" id="SSF48403">
    <property type="entry name" value="Ankyrin repeat"/>
    <property type="match status" value="1"/>
</dbReference>
<feature type="non-terminal residue" evidence="7">
    <location>
        <position position="1"/>
    </location>
</feature>
<dbReference type="CTD" id="345079"/>
<dbReference type="PANTHER" id="PTHR14491">
    <property type="entry name" value="SOSONDOWAH, ISOFORM G"/>
    <property type="match status" value="1"/>
</dbReference>
<feature type="repeat" description="ANK" evidence="4">
    <location>
        <begin position="370"/>
        <end position="393"/>
    </location>
</feature>
<feature type="region of interest" description="Disordered" evidence="5">
    <location>
        <begin position="271"/>
        <end position="290"/>
    </location>
</feature>
<keyword evidence="6" id="KW-1185">Reference proteome</keyword>
<dbReference type="OrthoDB" id="60433at2759"/>
<dbReference type="SMART" id="SM00248">
    <property type="entry name" value="ANK"/>
    <property type="match status" value="2"/>
</dbReference>
<evidence type="ECO:0000256" key="2">
    <source>
        <dbReference type="ARBA" id="ARBA00023043"/>
    </source>
</evidence>
<dbReference type="PANTHER" id="PTHR14491:SF3">
    <property type="entry name" value="ANKYRIN REPEAT DOMAIN-CONTAINING PROTEIN SOWAHB"/>
    <property type="match status" value="1"/>
</dbReference>